<accession>A0A8J8MNG1</accession>
<proteinExistence type="inferred from homology"/>
<evidence type="ECO:0000256" key="1">
    <source>
        <dbReference type="ARBA" id="ARBA00004141"/>
    </source>
</evidence>
<comment type="similarity">
    <text evidence="2">Belongs to the amino acid-polyamine-organocation (APC) superfamily. Spore germination protein (SGP) (TC 2.A.3.9) family.</text>
</comment>
<name>A0A8J8MNG1_9FIRM</name>
<sequence length="365" mass="40988">MDQQHLNDRQFAFLIYSGTVGNMLFITIYVIQNAGRATYVAAFLGSCVTALFMLWTIYLGKFMPKKSMFDIIKTYYGKMVSSILIMIYSLFHIFTGALILRLSMTIFVKVQLLHLTPLWLITLMPVIAIAIFLFTNSFNLFARWNVILQVVATSVYFVGIVVGMVIKFDVNNLKPVFHVDASDFLLGFYLLLGATNETVLKSFSIMGLLKNYKVARKGLIKGAILYIPIISTSLFFAIGIMGQEVARDSTFAIVNLANQVGLGKFIQGLEIFHILPFLSLIYIHLGHNAYSSFLSACSLSHNKKFRLIMIGIICIGIYAIAISITSFNVAMVYMKTTITYVVVPFSLLILIMASIAVIMRKRKKQ</sequence>
<evidence type="ECO:0000256" key="8">
    <source>
        <dbReference type="SAM" id="Phobius"/>
    </source>
</evidence>
<gene>
    <name evidence="9" type="ORF">HZI73_21295</name>
</gene>
<dbReference type="EMBL" id="CP058649">
    <property type="protein sequence ID" value="QUI24679.1"/>
    <property type="molecule type" value="Genomic_DNA"/>
</dbReference>
<organism evidence="9 10">
    <name type="scientific">Vallitalea pronyensis</name>
    <dbReference type="NCBI Taxonomy" id="1348613"/>
    <lineage>
        <taxon>Bacteria</taxon>
        <taxon>Bacillati</taxon>
        <taxon>Bacillota</taxon>
        <taxon>Clostridia</taxon>
        <taxon>Lachnospirales</taxon>
        <taxon>Vallitaleaceae</taxon>
        <taxon>Vallitalea</taxon>
    </lineage>
</organism>
<dbReference type="InterPro" id="IPR004761">
    <property type="entry name" value="Spore_GerAB"/>
</dbReference>
<protein>
    <submittedName>
        <fullName evidence="9">GerAB/ArcD/ProY family transporter</fullName>
    </submittedName>
</protein>
<evidence type="ECO:0000256" key="4">
    <source>
        <dbReference type="ARBA" id="ARBA00022544"/>
    </source>
</evidence>
<evidence type="ECO:0000313" key="10">
    <source>
        <dbReference type="Proteomes" id="UP000683246"/>
    </source>
</evidence>
<dbReference type="AlphaFoldDB" id="A0A8J8MNG1"/>
<evidence type="ECO:0000256" key="6">
    <source>
        <dbReference type="ARBA" id="ARBA00022989"/>
    </source>
</evidence>
<feature type="transmembrane region" description="Helical" evidence="8">
    <location>
        <begin position="265"/>
        <end position="286"/>
    </location>
</feature>
<evidence type="ECO:0000313" key="9">
    <source>
        <dbReference type="EMBL" id="QUI24679.1"/>
    </source>
</evidence>
<keyword evidence="4" id="KW-0309">Germination</keyword>
<evidence type="ECO:0000256" key="7">
    <source>
        <dbReference type="ARBA" id="ARBA00023136"/>
    </source>
</evidence>
<dbReference type="PANTHER" id="PTHR34975">
    <property type="entry name" value="SPORE GERMINATION PROTEIN A2"/>
    <property type="match status" value="1"/>
</dbReference>
<dbReference type="PANTHER" id="PTHR34975:SF2">
    <property type="entry name" value="SPORE GERMINATION PROTEIN A2"/>
    <property type="match status" value="1"/>
</dbReference>
<dbReference type="GO" id="GO:0009847">
    <property type="term" value="P:spore germination"/>
    <property type="evidence" value="ECO:0007669"/>
    <property type="project" value="InterPro"/>
</dbReference>
<feature type="transmembrane region" description="Helical" evidence="8">
    <location>
        <begin position="307"/>
        <end position="331"/>
    </location>
</feature>
<feature type="transmembrane region" description="Helical" evidence="8">
    <location>
        <begin position="223"/>
        <end position="245"/>
    </location>
</feature>
<keyword evidence="6 8" id="KW-1133">Transmembrane helix</keyword>
<dbReference type="KEGG" id="vpy:HZI73_21295"/>
<reference evidence="9" key="1">
    <citation type="submission" date="2020-07" db="EMBL/GenBank/DDBJ databases">
        <title>Vallitalea pronyensis genome.</title>
        <authorList>
            <person name="Postec A."/>
        </authorList>
    </citation>
    <scope>NUCLEOTIDE SEQUENCE</scope>
    <source>
        <strain evidence="9">FatNI3</strain>
    </source>
</reference>
<evidence type="ECO:0000256" key="5">
    <source>
        <dbReference type="ARBA" id="ARBA00022692"/>
    </source>
</evidence>
<feature type="transmembrane region" description="Helical" evidence="8">
    <location>
        <begin position="79"/>
        <end position="100"/>
    </location>
</feature>
<feature type="transmembrane region" description="Helical" evidence="8">
    <location>
        <begin position="12"/>
        <end position="31"/>
    </location>
</feature>
<dbReference type="Pfam" id="PF03845">
    <property type="entry name" value="Spore_permease"/>
    <property type="match status" value="1"/>
</dbReference>
<dbReference type="GO" id="GO:0016020">
    <property type="term" value="C:membrane"/>
    <property type="evidence" value="ECO:0007669"/>
    <property type="project" value="UniProtKB-SubCell"/>
</dbReference>
<keyword evidence="5 8" id="KW-0812">Transmembrane</keyword>
<keyword evidence="10" id="KW-1185">Reference proteome</keyword>
<feature type="transmembrane region" description="Helical" evidence="8">
    <location>
        <begin position="37"/>
        <end position="58"/>
    </location>
</feature>
<keyword evidence="7 8" id="KW-0472">Membrane</keyword>
<feature type="transmembrane region" description="Helical" evidence="8">
    <location>
        <begin position="146"/>
        <end position="166"/>
    </location>
</feature>
<feature type="transmembrane region" description="Helical" evidence="8">
    <location>
        <begin position="186"/>
        <end position="203"/>
    </location>
</feature>
<evidence type="ECO:0000256" key="2">
    <source>
        <dbReference type="ARBA" id="ARBA00007998"/>
    </source>
</evidence>
<feature type="transmembrane region" description="Helical" evidence="8">
    <location>
        <begin position="112"/>
        <end position="134"/>
    </location>
</feature>
<feature type="transmembrane region" description="Helical" evidence="8">
    <location>
        <begin position="337"/>
        <end position="359"/>
    </location>
</feature>
<comment type="subcellular location">
    <subcellularLocation>
        <location evidence="1">Membrane</location>
        <topology evidence="1">Multi-pass membrane protein</topology>
    </subcellularLocation>
</comment>
<dbReference type="RefSeq" id="WP_212695373.1">
    <property type="nucleotide sequence ID" value="NZ_CP058649.1"/>
</dbReference>
<evidence type="ECO:0000256" key="3">
    <source>
        <dbReference type="ARBA" id="ARBA00022448"/>
    </source>
</evidence>
<dbReference type="Proteomes" id="UP000683246">
    <property type="component" value="Chromosome"/>
</dbReference>
<keyword evidence="3" id="KW-0813">Transport</keyword>